<dbReference type="EMBL" id="ABJB010445331">
    <property type="status" value="NOT_ANNOTATED_CDS"/>
    <property type="molecule type" value="Genomic_DNA"/>
</dbReference>
<organism>
    <name type="scientific">Ixodes scapularis</name>
    <name type="common">Black-legged tick</name>
    <name type="synonym">Deer tick</name>
    <dbReference type="NCBI Taxonomy" id="6945"/>
    <lineage>
        <taxon>Eukaryota</taxon>
        <taxon>Metazoa</taxon>
        <taxon>Ecdysozoa</taxon>
        <taxon>Arthropoda</taxon>
        <taxon>Chelicerata</taxon>
        <taxon>Arachnida</taxon>
        <taxon>Acari</taxon>
        <taxon>Parasitiformes</taxon>
        <taxon>Ixodida</taxon>
        <taxon>Ixodoidea</taxon>
        <taxon>Ixodidae</taxon>
        <taxon>Ixodinae</taxon>
        <taxon>Ixodes</taxon>
    </lineage>
</organism>
<feature type="region of interest" description="Disordered" evidence="1">
    <location>
        <begin position="281"/>
        <end position="321"/>
    </location>
</feature>
<feature type="compositionally biased region" description="Basic residues" evidence="1">
    <location>
        <begin position="294"/>
        <end position="308"/>
    </location>
</feature>
<dbReference type="Gene3D" id="2.10.25.10">
    <property type="entry name" value="Laminin"/>
    <property type="match status" value="1"/>
</dbReference>
<dbReference type="EMBL" id="ABJB010945618">
    <property type="status" value="NOT_ANNOTATED_CDS"/>
    <property type="molecule type" value="Genomic_DNA"/>
</dbReference>
<dbReference type="InterPro" id="IPR000742">
    <property type="entry name" value="EGF"/>
</dbReference>
<gene>
    <name evidence="3" type="ORF">IscW_ISCW011747</name>
</gene>
<dbReference type="PROSITE" id="PS01186">
    <property type="entry name" value="EGF_2"/>
    <property type="match status" value="1"/>
</dbReference>
<dbReference type="VEuPathDB" id="VectorBase:ISCW011747"/>
<protein>
    <recommendedName>
        <fullName evidence="2">EGF-like domain-containing protein</fullName>
    </recommendedName>
</protein>
<dbReference type="AlphaFoldDB" id="B7Q5N8"/>
<reference evidence="4" key="2">
    <citation type="submission" date="2020-05" db="UniProtKB">
        <authorList>
            <consortium name="EnsemblMetazoa"/>
        </authorList>
    </citation>
    <scope>IDENTIFICATION</scope>
    <source>
        <strain evidence="4">wikel</strain>
    </source>
</reference>
<dbReference type="VEuPathDB" id="VectorBase:ISCI011747"/>
<dbReference type="OrthoDB" id="6508398at2759"/>
<evidence type="ECO:0000313" key="5">
    <source>
        <dbReference type="Proteomes" id="UP000001555"/>
    </source>
</evidence>
<sequence length="373" mass="41207">MSHVQLAVSAEVLGVQGRSSVGSGLSRDEAVESTLLLNRIRDLSGLEMDEVASAQKHRRELEGHGRVSSAVPCDFFNRTEWSCWLQRPRGTSRVLLRVSLQDEGIPGHTLAVAWKRKHKIRGQNLYAVEDITAAGQQDGSGQRDQLAYELNPLSDLDRYLNKIQALVYLKRGPDSQGPATLLYGGITYIIDVDPVEIDQLGKDKEKQYGDDKSINDYTLLETNVSISNPGKVDHVDKKDQNQPAQPSSPTPMRKAHKFESSACFQLVHGEDGKASVIPCHLTSSSGTSSSSTSLRRHQFRGKARKSHSGPKSVNDDEEAMRTDRDGLQPCRADEDCNLRASCLVHHGTVHGRCVCDAGYLGNGLFCWEQFLDR</sequence>
<evidence type="ECO:0000313" key="4">
    <source>
        <dbReference type="EnsemblMetazoa" id="ISCW011747-PA"/>
    </source>
</evidence>
<dbReference type="VEuPathDB" id="VectorBase:ISCP_012323"/>
<feature type="region of interest" description="Disordered" evidence="1">
    <location>
        <begin position="228"/>
        <end position="255"/>
    </location>
</feature>
<dbReference type="PaxDb" id="6945-B7Q5N8"/>
<keyword evidence="5" id="KW-1185">Reference proteome</keyword>
<feature type="compositionally biased region" description="Low complexity" evidence="1">
    <location>
        <begin position="282"/>
        <end position="293"/>
    </location>
</feature>
<name>B7Q5N8_IXOSC</name>
<feature type="domain" description="EGF-like" evidence="2">
    <location>
        <begin position="353"/>
        <end position="366"/>
    </location>
</feature>
<evidence type="ECO:0000259" key="2">
    <source>
        <dbReference type="PROSITE" id="PS01186"/>
    </source>
</evidence>
<dbReference type="Proteomes" id="UP000001555">
    <property type="component" value="Unassembled WGS sequence"/>
</dbReference>
<accession>B7Q5N8</accession>
<dbReference type="HOGENOM" id="CLU_742457_0_0_1"/>
<proteinExistence type="predicted"/>
<dbReference type="EMBL" id="ABJB010742684">
    <property type="status" value="NOT_ANNOTATED_CDS"/>
    <property type="molecule type" value="Genomic_DNA"/>
</dbReference>
<feature type="compositionally biased region" description="Basic and acidic residues" evidence="1">
    <location>
        <begin position="231"/>
        <end position="240"/>
    </location>
</feature>
<reference evidence="3 5" key="1">
    <citation type="submission" date="2008-03" db="EMBL/GenBank/DDBJ databases">
        <title>Annotation of Ixodes scapularis.</title>
        <authorList>
            <consortium name="Ixodes scapularis Genome Project Consortium"/>
            <person name="Caler E."/>
            <person name="Hannick L.I."/>
            <person name="Bidwell S."/>
            <person name="Joardar V."/>
            <person name="Thiagarajan M."/>
            <person name="Amedeo P."/>
            <person name="Galinsky K.J."/>
            <person name="Schobel S."/>
            <person name="Inman J."/>
            <person name="Hostetler J."/>
            <person name="Miller J."/>
            <person name="Hammond M."/>
            <person name="Megy K."/>
            <person name="Lawson D."/>
            <person name="Kodira C."/>
            <person name="Sutton G."/>
            <person name="Meyer J."/>
            <person name="Hill C.A."/>
            <person name="Birren B."/>
            <person name="Nene V."/>
            <person name="Collins F."/>
            <person name="Alarcon-Chaidez F."/>
            <person name="Wikel S."/>
            <person name="Strausberg R."/>
        </authorList>
    </citation>
    <scope>NUCLEOTIDE SEQUENCE [LARGE SCALE GENOMIC DNA]</scope>
    <source>
        <strain evidence="5">Wikel</strain>
        <strain evidence="3">Wikel colony</strain>
    </source>
</reference>
<evidence type="ECO:0000313" key="3">
    <source>
        <dbReference type="EMBL" id="EEC14160.1"/>
    </source>
</evidence>
<dbReference type="EMBL" id="DS862568">
    <property type="protein sequence ID" value="EEC14160.1"/>
    <property type="molecule type" value="Genomic_DNA"/>
</dbReference>
<evidence type="ECO:0000256" key="1">
    <source>
        <dbReference type="SAM" id="MobiDB-lite"/>
    </source>
</evidence>
<dbReference type="EnsemblMetazoa" id="ISCW011747-RA">
    <property type="protein sequence ID" value="ISCW011747-PA"/>
    <property type="gene ID" value="ISCW011747"/>
</dbReference>
<dbReference type="InParanoid" id="B7Q5N8"/>